<dbReference type="AlphaFoldDB" id="A0A1J4KXX9"/>
<name>A0A1J4KXX9_9EUKA</name>
<dbReference type="GeneID" id="94831940"/>
<gene>
    <name evidence="2" type="ORF">TRFO_13424</name>
</gene>
<comment type="caution">
    <text evidence="2">The sequence shown here is derived from an EMBL/GenBank/DDBJ whole genome shotgun (WGS) entry which is preliminary data.</text>
</comment>
<feature type="coiled-coil region" evidence="1">
    <location>
        <begin position="49"/>
        <end position="170"/>
    </location>
</feature>
<dbReference type="RefSeq" id="XP_068369241.1">
    <property type="nucleotide sequence ID" value="XM_068497236.1"/>
</dbReference>
<dbReference type="Proteomes" id="UP000179807">
    <property type="component" value="Unassembled WGS sequence"/>
</dbReference>
<organism evidence="2 3">
    <name type="scientific">Tritrichomonas foetus</name>
    <dbReference type="NCBI Taxonomy" id="1144522"/>
    <lineage>
        <taxon>Eukaryota</taxon>
        <taxon>Metamonada</taxon>
        <taxon>Parabasalia</taxon>
        <taxon>Tritrichomonadida</taxon>
        <taxon>Tritrichomonadidae</taxon>
        <taxon>Tritrichomonas</taxon>
    </lineage>
</organism>
<evidence type="ECO:0000313" key="3">
    <source>
        <dbReference type="Proteomes" id="UP000179807"/>
    </source>
</evidence>
<dbReference type="EMBL" id="MLAK01000145">
    <property type="protein sequence ID" value="OHT16105.1"/>
    <property type="molecule type" value="Genomic_DNA"/>
</dbReference>
<evidence type="ECO:0000313" key="2">
    <source>
        <dbReference type="EMBL" id="OHT16105.1"/>
    </source>
</evidence>
<evidence type="ECO:0000256" key="1">
    <source>
        <dbReference type="SAM" id="Coils"/>
    </source>
</evidence>
<proteinExistence type="predicted"/>
<dbReference type="VEuPathDB" id="TrichDB:TRFO_13424"/>
<accession>A0A1J4KXX9</accession>
<reference evidence="2" key="1">
    <citation type="submission" date="2016-10" db="EMBL/GenBank/DDBJ databases">
        <authorList>
            <person name="Benchimol M."/>
            <person name="Almeida L.G."/>
            <person name="Vasconcelos A.T."/>
            <person name="Perreira-Neves A."/>
            <person name="Rosa I.A."/>
            <person name="Tasca T."/>
            <person name="Bogo M.R."/>
            <person name="de Souza W."/>
        </authorList>
    </citation>
    <scope>NUCLEOTIDE SEQUENCE [LARGE SCALE GENOMIC DNA]</scope>
    <source>
        <strain evidence="2">K</strain>
    </source>
</reference>
<protein>
    <submittedName>
        <fullName evidence="2">Uncharacterized protein</fullName>
    </submittedName>
</protein>
<keyword evidence="1" id="KW-0175">Coiled coil</keyword>
<sequence>MTNSLIKEMKKIEQYNANRRAEIASIMMSDLAAEITEQQQESLLLYQEINRIIKRKKEVEKELTNVSEQLDTANQQYSEENLKIALHKVSMLEQEIASQEQRNEKLRAQIEEAEEEKSRAEIESDENLQKQVALLEQKIQAEQETAADLDKEIEETKKKYDEELQKIQSEI</sequence>
<keyword evidence="3" id="KW-1185">Reference proteome</keyword>